<accession>B3TCA1</accession>
<dbReference type="AlphaFoldDB" id="B3TCA1"/>
<reference evidence="3" key="1">
    <citation type="journal article" date="2008" name="ISME J.">
        <title>Genomic patterns of recombination, clonal divergence and environment in marine microbial populations.</title>
        <authorList>
            <person name="Konstantinidis K.T."/>
            <person name="Delong E.F."/>
        </authorList>
    </citation>
    <scope>NUCLEOTIDE SEQUENCE</scope>
</reference>
<dbReference type="Gene3D" id="2.30.30.830">
    <property type="match status" value="1"/>
</dbReference>
<feature type="transmembrane region" description="Helical" evidence="2">
    <location>
        <begin position="48"/>
        <end position="68"/>
    </location>
</feature>
<dbReference type="EMBL" id="EU016670">
    <property type="protein sequence ID" value="ABZ10216.1"/>
    <property type="molecule type" value="Genomic_DNA"/>
</dbReference>
<gene>
    <name evidence="3" type="ORF">ALOHA_HF4000APKG10I20ctg5g2</name>
</gene>
<evidence type="ECO:0000256" key="2">
    <source>
        <dbReference type="SAM" id="Phobius"/>
    </source>
</evidence>
<keyword evidence="2" id="KW-1133">Transmembrane helix</keyword>
<organism evidence="3">
    <name type="scientific">uncultured marine crenarchaeote HF4000_APKG10I20</name>
    <dbReference type="NCBI Taxonomy" id="455612"/>
    <lineage>
        <taxon>Archaea</taxon>
        <taxon>Nitrososphaerota</taxon>
        <taxon>Nitrososphaeria</taxon>
        <taxon>Nitrosopumilales</taxon>
        <taxon>environmental samples</taxon>
    </lineage>
</organism>
<keyword evidence="1" id="KW-0175">Coiled coil</keyword>
<proteinExistence type="predicted"/>
<keyword evidence="2" id="KW-0472">Membrane</keyword>
<sequence length="250" mass="28083">MSTILETLKKLEEDKRRLEKNLDLKKLVLQEDRKPSSHKLLKISSKKFMSVGQVIAGILIGLALVWGFKPSAKNEVTHFSQANPAQKPPLIFKKRSGATVGIPLSNIPEYRQRYEENISENPPSVLEAFAPPPVLEIRQPFAEPEALPREISEIRDLIQTAKLAAEQHEPFAYPVELATRGISIPRLKVKGIIFFSQGSSSNHIFVATSESKNRKIRVGDTVQSATLMHIESNRVVFSYRGENVHLRIGE</sequence>
<name>B3TCA1_9ARCH</name>
<evidence type="ECO:0000313" key="3">
    <source>
        <dbReference type="EMBL" id="ABZ10216.1"/>
    </source>
</evidence>
<evidence type="ECO:0000256" key="1">
    <source>
        <dbReference type="SAM" id="Coils"/>
    </source>
</evidence>
<protein>
    <submittedName>
        <fullName evidence="3">Uncharacterized protein</fullName>
    </submittedName>
</protein>
<feature type="coiled-coil region" evidence="1">
    <location>
        <begin position="1"/>
        <end position="28"/>
    </location>
</feature>
<keyword evidence="2" id="KW-0812">Transmembrane</keyword>